<accession>A0A4R2N9G8</accession>
<sequence>MKVLKKFILFIVLLSANTLLGRHLHASVFHITEQEINHYLTHQLPNKIPLKDQIGVPLLFQLKYHLHNLSTKIGQNEARKVEIWGQLDSILSIKGEQYPINLNLVMETLPYLDTNKGALFLKETRVLHWKITPEKYQQQLQPFLPMLFEQVTNLLEHQPVYTLDENKMKEAMLKRFGKTLKVEKGRLALETSIF</sequence>
<organism evidence="1 2">
    <name type="scientific">Nicoletella semolina</name>
    <dbReference type="NCBI Taxonomy" id="271160"/>
    <lineage>
        <taxon>Bacteria</taxon>
        <taxon>Pseudomonadati</taxon>
        <taxon>Pseudomonadota</taxon>
        <taxon>Gammaproteobacteria</taxon>
        <taxon>Pasteurellales</taxon>
        <taxon>Pasteurellaceae</taxon>
        <taxon>Nicoletella</taxon>
    </lineage>
</organism>
<name>A0A4R2N9G8_9PAST</name>
<keyword evidence="2" id="KW-1185">Reference proteome</keyword>
<dbReference type="RefSeq" id="WP_132501239.1">
    <property type="nucleotide sequence ID" value="NZ_LVXA01000001.1"/>
</dbReference>
<protein>
    <submittedName>
        <fullName evidence="1">Uncharacterized protein DUF1439</fullName>
    </submittedName>
</protein>
<dbReference type="OrthoDB" id="5688063at2"/>
<dbReference type="AlphaFoldDB" id="A0A4R2N9G8"/>
<proteinExistence type="predicted"/>
<comment type="caution">
    <text evidence="1">The sequence shown here is derived from an EMBL/GenBank/DDBJ whole genome shotgun (WGS) entry which is preliminary data.</text>
</comment>
<gene>
    <name evidence="1" type="ORF">EV693_105120</name>
</gene>
<dbReference type="InterPro" id="IPR010835">
    <property type="entry name" value="DUF1439"/>
</dbReference>
<reference evidence="1 2" key="1">
    <citation type="submission" date="2019-03" db="EMBL/GenBank/DDBJ databases">
        <title>Genomic Encyclopedia of Type Strains, Phase IV (KMG-IV): sequencing the most valuable type-strain genomes for metagenomic binning, comparative biology and taxonomic classification.</title>
        <authorList>
            <person name="Goeker M."/>
        </authorList>
    </citation>
    <scope>NUCLEOTIDE SEQUENCE [LARGE SCALE GENOMIC DNA]</scope>
    <source>
        <strain evidence="1 2">DSM 16380</strain>
    </source>
</reference>
<dbReference type="Pfam" id="PF07273">
    <property type="entry name" value="DUF1439"/>
    <property type="match status" value="1"/>
</dbReference>
<evidence type="ECO:0000313" key="2">
    <source>
        <dbReference type="Proteomes" id="UP000295537"/>
    </source>
</evidence>
<dbReference type="Gene3D" id="3.15.10.40">
    <property type="entry name" value="Uncharacterised protein PF07273, DUF1439"/>
    <property type="match status" value="1"/>
</dbReference>
<evidence type="ECO:0000313" key="1">
    <source>
        <dbReference type="EMBL" id="TCP17649.1"/>
    </source>
</evidence>
<dbReference type="EMBL" id="SLXJ01000005">
    <property type="protein sequence ID" value="TCP17649.1"/>
    <property type="molecule type" value="Genomic_DNA"/>
</dbReference>
<dbReference type="Proteomes" id="UP000295537">
    <property type="component" value="Unassembled WGS sequence"/>
</dbReference>